<feature type="compositionally biased region" description="Acidic residues" evidence="1">
    <location>
        <begin position="591"/>
        <end position="604"/>
    </location>
</feature>
<feature type="compositionally biased region" description="Polar residues" evidence="1">
    <location>
        <begin position="579"/>
        <end position="589"/>
    </location>
</feature>
<dbReference type="InterPro" id="IPR013783">
    <property type="entry name" value="Ig-like_fold"/>
</dbReference>
<accession>A0A829W8B4</accession>
<feature type="compositionally biased region" description="Basic and acidic residues" evidence="1">
    <location>
        <begin position="659"/>
        <end position="677"/>
    </location>
</feature>
<organism evidence="2 3">
    <name type="scientific">Enterocloster clostridioformis</name>
    <dbReference type="NCBI Taxonomy" id="1531"/>
    <lineage>
        <taxon>Bacteria</taxon>
        <taxon>Bacillati</taxon>
        <taxon>Bacillota</taxon>
        <taxon>Clostridia</taxon>
        <taxon>Lachnospirales</taxon>
        <taxon>Lachnospiraceae</taxon>
        <taxon>Enterocloster</taxon>
    </lineage>
</organism>
<comment type="caution">
    <text evidence="2">The sequence shown here is derived from an EMBL/GenBank/DDBJ whole genome shotgun (WGS) entry which is preliminary data.</text>
</comment>
<proteinExistence type="predicted"/>
<sequence length="2606" mass="290414">MNPYRQVFRGKNLNAFGRTHRDMNIYQVGEGAGALPALCIQEGRKLPDGSPAKYEQYYVEPGKPVPVIGPFERYLPMVLAYEWLVSDNYYVPARYGVVQVYYWGCMNGYEHNWALQKQAMEKFQAVMNGDPMVMAYFEEMKAHILEGEAEYNGTGSSLLPAWAGSVQKMVLKDGHYELTLDISSCPQLQSTSWSFPDNQWSYQLAPDGRSVTFQYNGKQEPQGTIESAQIQGIENRFYAYIFTPAASENFQKQLGWLDFNRPMASVSFSVGTDAVMPGSGNLELYRHSETFESTYNIDLEKYCAETNQPLEGTVFNVWEDFDFSQVNEQGYEEGEPDGTSGQVYINCMSPEPENNYICDILTTDTDGYARHSDARYYNYSKTYCMGHPAPEWIECDHEEDEDCSCDEENDRLRGQWRAEQELCAATCDFHAPNHDEDNREQDTSAMEAMLADRDETYERFIELEYSYHLQEKTARTGYILHGKHNDDKEIENVLLSSAQAGGNARSAVYRPSSFVGKAIEPVYTYVAAMGERRSYKYPVPDGQEMELEEQRSIFSLLGEKKEKKKADVPLKETVDGGISQEQENASGSAGEQEDGDGTQGEDEGTPGNGGQGEPGNESQESEADKNGNLQAKSPVSAPPNLLKSGHGRTILFSGISSEAHTDNFKHQTQKKPEDTETQKIGIARENIDEDTDNSTDKDMQEIKDNTTDTADIRDEAERNSDKENQSRAAQGDRNGEDGVQSEIYEEYEYARKPVSPSYGAVEFEYFLEDTEKDTGEPDGEENRAVRFIRSLFSGEEDDDDSITVSLPSFMDDDLGSMDVSGYGEPDTILYTFKVWNHRTEGRLHINKRDLELYRADGDRSYGLTQGDATLEGAVYGLFAAQDIIHPDGKSGTVYNQNDLTAVAATDKQGNASFLAYTEKPGSRLDDDGNIISPENAAGPENLYNGSSITSSDQGFGTDVYPDYVSLNGEQWIGRPLIMGSYYVMELSRSEGYELSVSGISLKESNRTQDAVSRIHEAGQARISGGLSDYNSMDADGSWNDFIVESYKTENGYDITLTGYPQGAEFYEIKTETETKTYRAVLGSSLQMKVDDQGRPVYQTAKGGEYKIGTDGNPIIRSDTATGSGTEERVPCGETLPYRFRTAPYPSGTAIPADMSKWGQAIEPHYLSEQINGMLEQIGYRPVSDTSPWTKIRLSGQTNAQAAEEIMDWYTVHNFFDCGSVEDIYEMEGSFFALLRHDYSLADAAFPAVYDSVNRKLYVRKTAEVSGGLAGMVGYWIEYQKGEYSLKSAVVSVGEKREINTAIPFGSNIEAAAETVYQPLYETYREGDIVLDREGNPIPLLERVYEYEDRTETYETDKLEPVSAVYDGATGSYVIHVENSMDWSDRTEPVYTEFRVVTKEKSIDWEGEELPYSQYLTDIAGVGVSAFAAVPPLDEGSYVVFQALNYPGQNQPVQEAGTGSGPLLVLQRVIKQSVKVTKDISQSSYDGVNTYGAVHNDPLTVLLGLFKGDGSSQGAKLLSQFKFKAYLKSNLENIFVDSAGSIISEDIGTADFKGDVQKIFLPPKDGNGQRLLETKEDGSYDYTKFFDAMYAAVQVEKGKKPQEAIRQFAVDYYDIDTYKMEILAAEPGLNSDAAYEKALLRAVKEAGSYLSVFTGLDDRLAIAWDSDAGGGADNDVTTLQCNTRNGKDDYYNHSIMLAYGTYIIVEQVPADVDRELANRHFTRDYPREITLPFVPDIGRDEGTGEADVNYQTGSPYFRYDSTDTPEDLIRKYKIRFNEETHIIQANGQDGRFEIYKYGLDKDVRPGRSLTSQAPYEEEYMDGGNNAVKGYYAGYTSQSEDAGIMDGVVYDGYETADGQMEVRDQVAAMKGMQTAIDGKFASMLVPWTVLPPAVDRINPDTGNVETLIPSGTGGDFNFVAFAQEDFEDEYYNSRLRIEKLDSETGDSIIHDGALFKIYAAKRDVEKKGMSTVAGSGNVLYGEAVDWRGNPVTDADGKRILYPRVGKNNGSTDDLPVRLDKEGIPQYDESQLIRQEDQEGNETGIFRAYSTIREIVIDGQVKKVPVGYIETYKPLGAGAYVLVEIQAPEGYVKSRPVAFEVYADSVSFYREKRNTDGTTDGWEEDTAVKYQYAIPVAGSTNKVRTRTVSRIKVEDYPSRMEIHKVEDGDSLVGNQNILQKTDAQGMAETSGGFEENVTVNDAGDRLAYKVSGRKEKLEERGDVRDIVYNPETMQWDGYVTKPFDEYSEHIVEGTEKALKAMPGVKPLYLPDGTFSGRGIRFDISVSGAGLSLYHAIEIEKTGEHVYKGVSATVKDGRVTGITDTNTGTHKEIRVVGEENSPGNAMKTHKASWNVWDTVIVDNAPVNLYFYDLNQVDTREDPDTGELLVLDKKGNPLCFADSVTGMAYVYDDYGRMLAYTVDDEGNKILVKSIQVRKDENGQTIYENKTTVDDENGLPIYYTGKNVAAKDESWTTDNSMDSYGTPETSGAGHSIARLPFGAYILEEQGVPYDQGYIQARHMGLILRDTDEVQKYFMQNEFTKTAFAKLDVRTQKEVRGAVMTLYRAGLDSDGSPLKEQDGIYKKGQVYASWISGYQYGCDKIGLNQKTLI</sequence>
<feature type="compositionally biased region" description="Basic and acidic residues" evidence="1">
    <location>
        <begin position="694"/>
        <end position="725"/>
    </location>
</feature>
<feature type="region of interest" description="Disordered" evidence="1">
    <location>
        <begin position="1108"/>
        <end position="1128"/>
    </location>
</feature>
<name>A0A829W8B4_9FIRM</name>
<reference evidence="2 3" key="1">
    <citation type="submission" date="2019-06" db="EMBL/GenBank/DDBJ databases">
        <title>Draft genome sequence of [Clostridium] clostridioforme NBRC 113352.</title>
        <authorList>
            <person name="Miura T."/>
            <person name="Furukawa M."/>
            <person name="Shimamura M."/>
            <person name="Ohyama Y."/>
            <person name="Yamazoe A."/>
            <person name="Kawasaki H."/>
        </authorList>
    </citation>
    <scope>NUCLEOTIDE SEQUENCE [LARGE SCALE GENOMIC DNA]</scope>
    <source>
        <strain evidence="2 3">NBRC 113352</strain>
    </source>
</reference>
<feature type="region of interest" description="Disordered" evidence="1">
    <location>
        <begin position="562"/>
        <end position="739"/>
    </location>
</feature>
<evidence type="ECO:0000256" key="1">
    <source>
        <dbReference type="SAM" id="MobiDB-lite"/>
    </source>
</evidence>
<dbReference type="Proteomes" id="UP000315200">
    <property type="component" value="Unassembled WGS sequence"/>
</dbReference>
<feature type="compositionally biased region" description="Basic and acidic residues" evidence="1">
    <location>
        <begin position="562"/>
        <end position="574"/>
    </location>
</feature>
<dbReference type="Gene3D" id="2.60.40.10">
    <property type="entry name" value="Immunoglobulins"/>
    <property type="match status" value="1"/>
</dbReference>
<evidence type="ECO:0000313" key="3">
    <source>
        <dbReference type="Proteomes" id="UP000315200"/>
    </source>
</evidence>
<dbReference type="EMBL" id="BJLB01000001">
    <property type="protein sequence ID" value="GEA38547.1"/>
    <property type="molecule type" value="Genomic_DNA"/>
</dbReference>
<protein>
    <recommendedName>
        <fullName evidence="4">SrtB family sortase</fullName>
    </recommendedName>
</protein>
<evidence type="ECO:0000313" key="2">
    <source>
        <dbReference type="EMBL" id="GEA38547.1"/>
    </source>
</evidence>
<gene>
    <name evidence="2" type="ORF">Ccl03g_42600</name>
</gene>
<evidence type="ECO:0008006" key="4">
    <source>
        <dbReference type="Google" id="ProtNLM"/>
    </source>
</evidence>